<proteinExistence type="predicted"/>
<evidence type="ECO:0008006" key="3">
    <source>
        <dbReference type="Google" id="ProtNLM"/>
    </source>
</evidence>
<evidence type="ECO:0000313" key="2">
    <source>
        <dbReference type="Proteomes" id="UP000001225"/>
    </source>
</evidence>
<dbReference type="KEGG" id="bpt:Bpet0944"/>
<organism evidence="1 2">
    <name type="scientific">Bordetella petrii (strain ATCC BAA-461 / DSM 12804 / CCUG 43448 / CIP 107267 / Se-1111R)</name>
    <dbReference type="NCBI Taxonomy" id="340100"/>
    <lineage>
        <taxon>Bacteria</taxon>
        <taxon>Pseudomonadati</taxon>
        <taxon>Pseudomonadota</taxon>
        <taxon>Betaproteobacteria</taxon>
        <taxon>Burkholderiales</taxon>
        <taxon>Alcaligenaceae</taxon>
        <taxon>Bordetella</taxon>
    </lineage>
</organism>
<protein>
    <recommendedName>
        <fullName evidence="3">HNH endonuclease</fullName>
    </recommendedName>
</protein>
<accession>A9I8Q5</accession>
<gene>
    <name evidence="1" type="ordered locus">Bpet0944</name>
</gene>
<dbReference type="Proteomes" id="UP000001225">
    <property type="component" value="Chromosome"/>
</dbReference>
<keyword evidence="2" id="KW-1185">Reference proteome</keyword>
<dbReference type="eggNOG" id="COG1403">
    <property type="taxonomic scope" value="Bacteria"/>
</dbReference>
<dbReference type="EMBL" id="AM902716">
    <property type="protein sequence ID" value="CAP41276.1"/>
    <property type="molecule type" value="Genomic_DNA"/>
</dbReference>
<evidence type="ECO:0000313" key="1">
    <source>
        <dbReference type="EMBL" id="CAP41276.1"/>
    </source>
</evidence>
<name>A9I8Q5_BORPD</name>
<reference evidence="1 2" key="1">
    <citation type="journal article" date="2008" name="BMC Genomics">
        <title>The missing link: Bordetella petrii is endowed with both the metabolic versatility of environmental bacteria and virulence traits of pathogenic Bordetellae.</title>
        <authorList>
            <person name="Gross R."/>
            <person name="Guzman C.A."/>
            <person name="Sebaihia M."/>
            <person name="Martins Dos Santos V.A."/>
            <person name="Pieper D.H."/>
            <person name="Koebnik R."/>
            <person name="Lechner M."/>
            <person name="Bartels D."/>
            <person name="Buhrmester J."/>
            <person name="Choudhuri J.V."/>
            <person name="Ebensen T."/>
            <person name="Gaigalat L."/>
            <person name="Herrmann S."/>
            <person name="Khachane A.N."/>
            <person name="Larisch C."/>
            <person name="Link S."/>
            <person name="Linke B."/>
            <person name="Meyer F."/>
            <person name="Mormann S."/>
            <person name="Nakunst D."/>
            <person name="Rueckert C."/>
            <person name="Schneiker-Bekel S."/>
            <person name="Schulze K."/>
            <person name="Vorhoelter F.J."/>
            <person name="Yevsa T."/>
            <person name="Engle J.T."/>
            <person name="Goldman W.E."/>
            <person name="Puehler A."/>
            <person name="Goebel U.B."/>
            <person name="Goesmann A."/>
            <person name="Bloecker H."/>
            <person name="Kaiser O."/>
            <person name="Martinez-Arias R."/>
        </authorList>
    </citation>
    <scope>NUCLEOTIDE SEQUENCE [LARGE SCALE GENOMIC DNA]</scope>
    <source>
        <strain evidence="2">ATCC BAA-461 / DSM 12804 / CCUG 43448 / CIP 107267 / Se-1111R</strain>
    </source>
</reference>
<sequence length="141" mass="15987">MPIKPENRSRYPANWPEIRAAILERAGGFCEQCGAENHTRIARGAGEDSDTYMTAEAHVYHADTGEYLGRKRMSEFEVLRMVDIVLTIAHLDHQPENCDPANLRAWCQRCHLRYDAKHHAESARATRKARAAVGDLFEAQP</sequence>
<dbReference type="STRING" id="94624.Bpet0944"/>
<dbReference type="AlphaFoldDB" id="A9I8Q5"/>